<reference evidence="4" key="1">
    <citation type="journal article" date="2021" name="PeerJ">
        <title>Extensive microbial diversity within the chicken gut microbiome revealed by metagenomics and culture.</title>
        <authorList>
            <person name="Gilroy R."/>
            <person name="Ravi A."/>
            <person name="Getino M."/>
            <person name="Pursley I."/>
            <person name="Horton D.L."/>
            <person name="Alikhan N.F."/>
            <person name="Baker D."/>
            <person name="Gharbi K."/>
            <person name="Hall N."/>
            <person name="Watson M."/>
            <person name="Adriaenssens E.M."/>
            <person name="Foster-Nyarko E."/>
            <person name="Jarju S."/>
            <person name="Secka A."/>
            <person name="Antonio M."/>
            <person name="Oren A."/>
            <person name="Chaudhuri R.R."/>
            <person name="La Ragione R."/>
            <person name="Hildebrand F."/>
            <person name="Pallen M.J."/>
        </authorList>
    </citation>
    <scope>NUCLEOTIDE SEQUENCE</scope>
    <source>
        <strain evidence="4">ChiHjej12B11-9795</strain>
    </source>
</reference>
<evidence type="ECO:0000259" key="3">
    <source>
        <dbReference type="Pfam" id="PF00535"/>
    </source>
</evidence>
<dbReference type="PANTHER" id="PTHR22916:SF51">
    <property type="entry name" value="GLYCOSYLTRANSFERASE EPSH-RELATED"/>
    <property type="match status" value="1"/>
</dbReference>
<evidence type="ECO:0000313" key="5">
    <source>
        <dbReference type="Proteomes" id="UP000823862"/>
    </source>
</evidence>
<comment type="caution">
    <text evidence="4">The sequence shown here is derived from an EMBL/GenBank/DDBJ whole genome shotgun (WGS) entry which is preliminary data.</text>
</comment>
<name>A0A9D2HWG7_9BACE</name>
<accession>A0A9D2HWG7</accession>
<dbReference type="CDD" id="cd00761">
    <property type="entry name" value="Glyco_tranf_GTA_type"/>
    <property type="match status" value="1"/>
</dbReference>
<dbReference type="InterPro" id="IPR029044">
    <property type="entry name" value="Nucleotide-diphossugar_trans"/>
</dbReference>
<dbReference type="Gene3D" id="3.90.550.10">
    <property type="entry name" value="Spore Coat Polysaccharide Biosynthesis Protein SpsA, Chain A"/>
    <property type="match status" value="1"/>
</dbReference>
<reference evidence="4" key="2">
    <citation type="submission" date="2021-04" db="EMBL/GenBank/DDBJ databases">
        <authorList>
            <person name="Gilroy R."/>
        </authorList>
    </citation>
    <scope>NUCLEOTIDE SEQUENCE</scope>
    <source>
        <strain evidence="4">ChiHjej12B11-9795</strain>
    </source>
</reference>
<evidence type="ECO:0000256" key="2">
    <source>
        <dbReference type="ARBA" id="ARBA00022679"/>
    </source>
</evidence>
<sequence length="484" mass="54969">MITLSVIIPVYNTRPYLDECLRSLQEQTLRDFEVVMVDDGSTDGSDEVMRRFAGADHRFRCIWQTNSGPSAARNRGLREAQGQYVAFLDCDDWLLSADCMERMCRFMDETGADVAVGHVLSVWPDGRCRTWGEGQEKLFVPGGVTDGGEFFARVWENGCYVPMLYTCVYRRSFLHGHGFVFDVESIHEDELWTPVVLTSARKVVYTDVVHYAYRQREGSIMSGLSAKERAASLPVTIRKLREYALGYADNADGRIRNALLQDVAQLERILAGLRPAPLAGRQLADHWLLHGLFMEDNGLWNGRLGLSLFFYLLWRHTGNHWYEEFAGELLDRVCNGLSNRLPVHFANGLCGTGWGIEWLREAGFIEGDTDDILEEVDRAVMERDVRRMADTGLETGLKGIAAYVRSRLDSPRQPEKPQPFDAAYLQELEEACRRAGIGLWDGSCSPTDVWTQLLERWDDGFRTDSLSWQRGIVQLEKGGTAWKK</sequence>
<dbReference type="SUPFAM" id="SSF158745">
    <property type="entry name" value="LanC-like"/>
    <property type="match status" value="1"/>
</dbReference>
<evidence type="ECO:0000256" key="1">
    <source>
        <dbReference type="ARBA" id="ARBA00022676"/>
    </source>
</evidence>
<dbReference type="AlphaFoldDB" id="A0A9D2HWG7"/>
<protein>
    <submittedName>
        <fullName evidence="4">Glycosyltransferase</fullName>
        <ecNumber evidence="4">2.4.-.-</ecNumber>
    </submittedName>
</protein>
<dbReference type="EC" id="2.4.-.-" evidence="4"/>
<dbReference type="SUPFAM" id="SSF53448">
    <property type="entry name" value="Nucleotide-diphospho-sugar transferases"/>
    <property type="match status" value="1"/>
</dbReference>
<dbReference type="Proteomes" id="UP000823862">
    <property type="component" value="Unassembled WGS sequence"/>
</dbReference>
<proteinExistence type="predicted"/>
<keyword evidence="2 4" id="KW-0808">Transferase</keyword>
<dbReference type="PANTHER" id="PTHR22916">
    <property type="entry name" value="GLYCOSYLTRANSFERASE"/>
    <property type="match status" value="1"/>
</dbReference>
<dbReference type="GO" id="GO:0016758">
    <property type="term" value="F:hexosyltransferase activity"/>
    <property type="evidence" value="ECO:0007669"/>
    <property type="project" value="UniProtKB-ARBA"/>
</dbReference>
<dbReference type="Gene3D" id="1.50.10.20">
    <property type="match status" value="1"/>
</dbReference>
<dbReference type="Pfam" id="PF00535">
    <property type="entry name" value="Glycos_transf_2"/>
    <property type="match status" value="1"/>
</dbReference>
<feature type="domain" description="Glycosyltransferase 2-like" evidence="3">
    <location>
        <begin position="5"/>
        <end position="122"/>
    </location>
</feature>
<evidence type="ECO:0000313" key="4">
    <source>
        <dbReference type="EMBL" id="HJA85881.1"/>
    </source>
</evidence>
<keyword evidence="1 4" id="KW-0328">Glycosyltransferase</keyword>
<dbReference type="InterPro" id="IPR001173">
    <property type="entry name" value="Glyco_trans_2-like"/>
</dbReference>
<dbReference type="EMBL" id="DWZI01000036">
    <property type="protein sequence ID" value="HJA85881.1"/>
    <property type="molecule type" value="Genomic_DNA"/>
</dbReference>
<organism evidence="4 5">
    <name type="scientific">Candidatus Bacteroides avicola</name>
    <dbReference type="NCBI Taxonomy" id="2838468"/>
    <lineage>
        <taxon>Bacteria</taxon>
        <taxon>Pseudomonadati</taxon>
        <taxon>Bacteroidota</taxon>
        <taxon>Bacteroidia</taxon>
        <taxon>Bacteroidales</taxon>
        <taxon>Bacteroidaceae</taxon>
        <taxon>Bacteroides</taxon>
    </lineage>
</organism>
<gene>
    <name evidence="4" type="ORF">H9950_06790</name>
</gene>